<sequence>SVEGLEDLQSVNANNETGQLKFIGTGSEVEKRDGRTTTIDANYGMSLFDEGFLNLSLSLKQQDPSNRGGFDARQMFDKIEDPNTGELIFDPREET</sequence>
<evidence type="ECO:0000313" key="1">
    <source>
        <dbReference type="EMBL" id="MBN7828112.1"/>
    </source>
</evidence>
<name>A0A939DSR7_9ALTE</name>
<proteinExistence type="predicted"/>
<evidence type="ECO:0000313" key="2">
    <source>
        <dbReference type="Proteomes" id="UP000664654"/>
    </source>
</evidence>
<organism evidence="1 2">
    <name type="scientific">Bowmanella dokdonensis</name>
    <dbReference type="NCBI Taxonomy" id="751969"/>
    <lineage>
        <taxon>Bacteria</taxon>
        <taxon>Pseudomonadati</taxon>
        <taxon>Pseudomonadota</taxon>
        <taxon>Gammaproteobacteria</taxon>
        <taxon>Alteromonadales</taxon>
        <taxon>Alteromonadaceae</taxon>
        <taxon>Bowmanella</taxon>
    </lineage>
</organism>
<protein>
    <submittedName>
        <fullName evidence="1">Uncharacterized protein</fullName>
    </submittedName>
</protein>
<comment type="caution">
    <text evidence="1">The sequence shown here is derived from an EMBL/GenBank/DDBJ whole genome shotgun (WGS) entry which is preliminary data.</text>
</comment>
<keyword evidence="2" id="KW-1185">Reference proteome</keyword>
<dbReference type="AlphaFoldDB" id="A0A939DSR7"/>
<feature type="non-terminal residue" evidence="1">
    <location>
        <position position="1"/>
    </location>
</feature>
<accession>A0A939DSR7</accession>
<feature type="non-terminal residue" evidence="1">
    <location>
        <position position="95"/>
    </location>
</feature>
<dbReference type="Proteomes" id="UP000664654">
    <property type="component" value="Unassembled WGS sequence"/>
</dbReference>
<reference evidence="1" key="1">
    <citation type="submission" date="2021-03" db="EMBL/GenBank/DDBJ databases">
        <title>novel species isolated from a fishpond in China.</title>
        <authorList>
            <person name="Lu H."/>
            <person name="Cai Z."/>
        </authorList>
    </citation>
    <scope>NUCLEOTIDE SEQUENCE</scope>
    <source>
        <strain evidence="1">JCM 30855</strain>
    </source>
</reference>
<dbReference type="EMBL" id="JAFKCV010000391">
    <property type="protein sequence ID" value="MBN7828112.1"/>
    <property type="molecule type" value="Genomic_DNA"/>
</dbReference>
<gene>
    <name evidence="1" type="ORF">J0A66_23035</name>
</gene>